<evidence type="ECO:0000313" key="1">
    <source>
        <dbReference type="EMBL" id="CBI23261.3"/>
    </source>
</evidence>
<dbReference type="HOGENOM" id="CLU_2594689_0_0_1"/>
<organism evidence="1 2">
    <name type="scientific">Vitis vinifera</name>
    <name type="common">Grape</name>
    <dbReference type="NCBI Taxonomy" id="29760"/>
    <lineage>
        <taxon>Eukaryota</taxon>
        <taxon>Viridiplantae</taxon>
        <taxon>Streptophyta</taxon>
        <taxon>Embryophyta</taxon>
        <taxon>Tracheophyta</taxon>
        <taxon>Spermatophyta</taxon>
        <taxon>Magnoliopsida</taxon>
        <taxon>eudicotyledons</taxon>
        <taxon>Gunneridae</taxon>
        <taxon>Pentapetalae</taxon>
        <taxon>rosids</taxon>
        <taxon>Vitales</taxon>
        <taxon>Vitaceae</taxon>
        <taxon>Viteae</taxon>
        <taxon>Vitis</taxon>
    </lineage>
</organism>
<name>D7SYM4_VITVI</name>
<proteinExistence type="predicted"/>
<dbReference type="EMBL" id="FN595250">
    <property type="protein sequence ID" value="CBI23261.3"/>
    <property type="molecule type" value="Genomic_DNA"/>
</dbReference>
<gene>
    <name evidence="1" type="ordered locus">VIT_02s0109g00410</name>
</gene>
<dbReference type="Proteomes" id="UP000009183">
    <property type="component" value="Chromosome 2"/>
</dbReference>
<sequence length="80" mass="9356">MCKGLKLLQSFPLPDKLDSVEGILENLEHICDRILAEFSMKSSFQKTWSRLYRWSPNGPKKTLHLNQIMNEFLPYTNSRA</sequence>
<protein>
    <submittedName>
        <fullName evidence="1">Uncharacterized protein</fullName>
    </submittedName>
</protein>
<accession>D7SYM4</accession>
<evidence type="ECO:0000313" key="2">
    <source>
        <dbReference type="Proteomes" id="UP000009183"/>
    </source>
</evidence>
<dbReference type="AlphaFoldDB" id="D7SYM4"/>
<reference evidence="2" key="1">
    <citation type="journal article" date="2007" name="Nature">
        <title>The grapevine genome sequence suggests ancestral hexaploidization in major angiosperm phyla.</title>
        <authorList>
            <consortium name="The French-Italian Public Consortium for Grapevine Genome Characterization."/>
            <person name="Jaillon O."/>
            <person name="Aury J.-M."/>
            <person name="Noel B."/>
            <person name="Policriti A."/>
            <person name="Clepet C."/>
            <person name="Casagrande A."/>
            <person name="Choisne N."/>
            <person name="Aubourg S."/>
            <person name="Vitulo N."/>
            <person name="Jubin C."/>
            <person name="Vezzi A."/>
            <person name="Legeai F."/>
            <person name="Hugueney P."/>
            <person name="Dasilva C."/>
            <person name="Horner D."/>
            <person name="Mica E."/>
            <person name="Jublot D."/>
            <person name="Poulain J."/>
            <person name="Bruyere C."/>
            <person name="Billault A."/>
            <person name="Segurens B."/>
            <person name="Gouyvenoux M."/>
            <person name="Ugarte E."/>
            <person name="Cattonaro F."/>
            <person name="Anthouard V."/>
            <person name="Vico V."/>
            <person name="Del Fabbro C."/>
            <person name="Alaux M."/>
            <person name="Di Gaspero G."/>
            <person name="Dumas V."/>
            <person name="Felice N."/>
            <person name="Paillard S."/>
            <person name="Juman I."/>
            <person name="Moroldo M."/>
            <person name="Scalabrin S."/>
            <person name="Canaguier A."/>
            <person name="Le Clainche I."/>
            <person name="Malacrida G."/>
            <person name="Durand E."/>
            <person name="Pesole G."/>
            <person name="Laucou V."/>
            <person name="Chatelet P."/>
            <person name="Merdinoglu D."/>
            <person name="Delledonne M."/>
            <person name="Pezzotti M."/>
            <person name="Lecharny A."/>
            <person name="Scarpelli C."/>
            <person name="Artiguenave F."/>
            <person name="Pe M.E."/>
            <person name="Valle G."/>
            <person name="Morgante M."/>
            <person name="Caboche M."/>
            <person name="Adam-Blondon A.-F."/>
            <person name="Weissenbach J."/>
            <person name="Quetier F."/>
            <person name="Wincker P."/>
        </authorList>
    </citation>
    <scope>NUCLEOTIDE SEQUENCE [LARGE SCALE GENOMIC DNA]</scope>
    <source>
        <strain evidence="2">cv. Pinot noir / PN40024</strain>
    </source>
</reference>
<dbReference type="InParanoid" id="D7SYM4"/>
<dbReference type="PaxDb" id="29760-VIT_02s0109g00410.t01"/>
<keyword evidence="2" id="KW-1185">Reference proteome</keyword>
<dbReference type="STRING" id="29760.D7SYM4"/>